<evidence type="ECO:0000313" key="1">
    <source>
        <dbReference type="EMBL" id="QUN06429.1"/>
    </source>
</evidence>
<dbReference type="RefSeq" id="WP_212595443.1">
    <property type="nucleotide sequence ID" value="NZ_CP073587.1"/>
</dbReference>
<organism evidence="1 2">
    <name type="scientific">Shewanella yunxiaonensis</name>
    <dbReference type="NCBI Taxonomy" id="2829809"/>
    <lineage>
        <taxon>Bacteria</taxon>
        <taxon>Pseudomonadati</taxon>
        <taxon>Pseudomonadota</taxon>
        <taxon>Gammaproteobacteria</taxon>
        <taxon>Alteromonadales</taxon>
        <taxon>Shewanellaceae</taxon>
        <taxon>Shewanella</taxon>
    </lineage>
</organism>
<dbReference type="EMBL" id="CP073587">
    <property type="protein sequence ID" value="QUN06429.1"/>
    <property type="molecule type" value="Genomic_DNA"/>
</dbReference>
<sequence length="111" mass="13006">MRELYSRAPELSESEQRELDAEIAGFGIVGQEEEEPEPPIVFWDEHKAAIEWWLQVQDMLRWQGPICEGLDISAVKADAEMAERQFIAEDYRRLRLIANTVKSLFNDRLKR</sequence>
<proteinExistence type="predicted"/>
<gene>
    <name evidence="1" type="ORF">KDN34_02905</name>
</gene>
<protein>
    <recommendedName>
        <fullName evidence="3">Phage protein</fullName>
    </recommendedName>
</protein>
<keyword evidence="2" id="KW-1185">Reference proteome</keyword>
<name>A0ABX7YUJ2_9GAMM</name>
<evidence type="ECO:0000313" key="2">
    <source>
        <dbReference type="Proteomes" id="UP000679575"/>
    </source>
</evidence>
<reference evidence="1 2" key="1">
    <citation type="submission" date="2021-04" db="EMBL/GenBank/DDBJ databases">
        <title>Novel species identification of genus Shewanella.</title>
        <authorList>
            <person name="Liu G."/>
        </authorList>
    </citation>
    <scope>NUCLEOTIDE SEQUENCE [LARGE SCALE GENOMIC DNA]</scope>
    <source>
        <strain evidence="1 2">FJAT-54481</strain>
    </source>
</reference>
<accession>A0ABX7YUJ2</accession>
<dbReference type="Proteomes" id="UP000679575">
    <property type="component" value="Chromosome"/>
</dbReference>
<evidence type="ECO:0008006" key="3">
    <source>
        <dbReference type="Google" id="ProtNLM"/>
    </source>
</evidence>